<accession>A0A5C3LU33</accession>
<dbReference type="InterPro" id="IPR036047">
    <property type="entry name" value="F-box-like_dom_sf"/>
</dbReference>
<evidence type="ECO:0000259" key="1">
    <source>
        <dbReference type="PROSITE" id="PS50181"/>
    </source>
</evidence>
<proteinExistence type="predicted"/>
<keyword evidence="3" id="KW-1185">Reference proteome</keyword>
<evidence type="ECO:0000313" key="2">
    <source>
        <dbReference type="EMBL" id="TFK36302.1"/>
    </source>
</evidence>
<dbReference type="Proteomes" id="UP000308652">
    <property type="component" value="Unassembled WGS sequence"/>
</dbReference>
<organism evidence="2 3">
    <name type="scientific">Crucibulum laeve</name>
    <dbReference type="NCBI Taxonomy" id="68775"/>
    <lineage>
        <taxon>Eukaryota</taxon>
        <taxon>Fungi</taxon>
        <taxon>Dikarya</taxon>
        <taxon>Basidiomycota</taxon>
        <taxon>Agaricomycotina</taxon>
        <taxon>Agaricomycetes</taxon>
        <taxon>Agaricomycetidae</taxon>
        <taxon>Agaricales</taxon>
        <taxon>Agaricineae</taxon>
        <taxon>Nidulariaceae</taxon>
        <taxon>Crucibulum</taxon>
    </lineage>
</organism>
<gene>
    <name evidence="2" type="ORF">BDQ12DRAFT_687180</name>
</gene>
<evidence type="ECO:0000313" key="3">
    <source>
        <dbReference type="Proteomes" id="UP000308652"/>
    </source>
</evidence>
<dbReference type="SUPFAM" id="SSF81383">
    <property type="entry name" value="F-box domain"/>
    <property type="match status" value="1"/>
</dbReference>
<dbReference type="OrthoDB" id="3054030at2759"/>
<sequence length="559" mass="64325">MPTEMILEVLQHASNASLLQLALVCRSLHRICLPILFRRARIDNVAGNVRLCTKNIWILPALRMSLDVVSIGTIIWCVTQSGQIFNEVAQLHRVLRKLHYVGDIHIDFGSQAQLLGRRIRQKSIDEWKKAFTAFLETAAQKCMMLHIKDRQDIQVTKPKLCGLVPKFWIRYPELPPSGDSLNRFFTFRRDNRLRARGYRNHRFIRDYTSLLSDPKGDDDDEPMSEKTPFFTITNLKFDSRSLSRAPFIFWTPKFISKLSLTRLEISAEHHPRLLTQLGIDAIPTLQDFTIAHASIDIREIIVFIGLHPLLRAARFRNIYFYSPLEGPGDRYYTLAVGMIGKEIKLFEGCSSLINGLFTKGITLPSLKTLVIEVAEFRGKFEQVDTQFRSCIAQLAHREVQHLTFSFPHRYVYDFHVLAWIKSTVTNSSIALALRALTSVRLLTIDARALLTPQRVEDEVNFPAFLAYWILLFTRVRMINFLGVYSPDQQAMTRRCMHHVASKCYKLSIGVNDELWHIGQNQTREGWALFMSRKTNGSYAVGWWLCLALAHLDADADKCI</sequence>
<protein>
    <recommendedName>
        <fullName evidence="1">F-box domain-containing protein</fullName>
    </recommendedName>
</protein>
<dbReference type="EMBL" id="ML213615">
    <property type="protein sequence ID" value="TFK36302.1"/>
    <property type="molecule type" value="Genomic_DNA"/>
</dbReference>
<dbReference type="CDD" id="cd09917">
    <property type="entry name" value="F-box_SF"/>
    <property type="match status" value="1"/>
</dbReference>
<dbReference type="SMART" id="SM00256">
    <property type="entry name" value="FBOX"/>
    <property type="match status" value="1"/>
</dbReference>
<feature type="domain" description="F-box" evidence="1">
    <location>
        <begin position="1"/>
        <end position="40"/>
    </location>
</feature>
<dbReference type="Pfam" id="PF12937">
    <property type="entry name" value="F-box-like"/>
    <property type="match status" value="1"/>
</dbReference>
<dbReference type="PROSITE" id="PS50181">
    <property type="entry name" value="FBOX"/>
    <property type="match status" value="1"/>
</dbReference>
<reference evidence="2 3" key="1">
    <citation type="journal article" date="2019" name="Nat. Ecol. Evol.">
        <title>Megaphylogeny resolves global patterns of mushroom evolution.</title>
        <authorList>
            <person name="Varga T."/>
            <person name="Krizsan K."/>
            <person name="Foldi C."/>
            <person name="Dima B."/>
            <person name="Sanchez-Garcia M."/>
            <person name="Sanchez-Ramirez S."/>
            <person name="Szollosi G.J."/>
            <person name="Szarkandi J.G."/>
            <person name="Papp V."/>
            <person name="Albert L."/>
            <person name="Andreopoulos W."/>
            <person name="Angelini C."/>
            <person name="Antonin V."/>
            <person name="Barry K.W."/>
            <person name="Bougher N.L."/>
            <person name="Buchanan P."/>
            <person name="Buyck B."/>
            <person name="Bense V."/>
            <person name="Catcheside P."/>
            <person name="Chovatia M."/>
            <person name="Cooper J."/>
            <person name="Damon W."/>
            <person name="Desjardin D."/>
            <person name="Finy P."/>
            <person name="Geml J."/>
            <person name="Haridas S."/>
            <person name="Hughes K."/>
            <person name="Justo A."/>
            <person name="Karasinski D."/>
            <person name="Kautmanova I."/>
            <person name="Kiss B."/>
            <person name="Kocsube S."/>
            <person name="Kotiranta H."/>
            <person name="LaButti K.M."/>
            <person name="Lechner B.E."/>
            <person name="Liimatainen K."/>
            <person name="Lipzen A."/>
            <person name="Lukacs Z."/>
            <person name="Mihaltcheva S."/>
            <person name="Morgado L.N."/>
            <person name="Niskanen T."/>
            <person name="Noordeloos M.E."/>
            <person name="Ohm R.A."/>
            <person name="Ortiz-Santana B."/>
            <person name="Ovrebo C."/>
            <person name="Racz N."/>
            <person name="Riley R."/>
            <person name="Savchenko A."/>
            <person name="Shiryaev A."/>
            <person name="Soop K."/>
            <person name="Spirin V."/>
            <person name="Szebenyi C."/>
            <person name="Tomsovsky M."/>
            <person name="Tulloss R.E."/>
            <person name="Uehling J."/>
            <person name="Grigoriev I.V."/>
            <person name="Vagvolgyi C."/>
            <person name="Papp T."/>
            <person name="Martin F.M."/>
            <person name="Miettinen O."/>
            <person name="Hibbett D.S."/>
            <person name="Nagy L.G."/>
        </authorList>
    </citation>
    <scope>NUCLEOTIDE SEQUENCE [LARGE SCALE GENOMIC DNA]</scope>
    <source>
        <strain evidence="2 3">CBS 166.37</strain>
    </source>
</reference>
<name>A0A5C3LU33_9AGAR</name>
<dbReference type="AlphaFoldDB" id="A0A5C3LU33"/>
<dbReference type="InterPro" id="IPR001810">
    <property type="entry name" value="F-box_dom"/>
</dbReference>